<dbReference type="EMBL" id="CP151632">
    <property type="protein sequence ID" value="WZO35829.1"/>
    <property type="molecule type" value="Genomic_DNA"/>
</dbReference>
<name>A0AAU6SFW8_9MICO</name>
<dbReference type="AlphaFoldDB" id="A0AAU6SFW8"/>
<organism evidence="1">
    <name type="scientific">Microbacterium sp. LWS13-1.2</name>
    <dbReference type="NCBI Taxonomy" id="3135264"/>
    <lineage>
        <taxon>Bacteria</taxon>
        <taxon>Bacillati</taxon>
        <taxon>Actinomycetota</taxon>
        <taxon>Actinomycetes</taxon>
        <taxon>Micrococcales</taxon>
        <taxon>Microbacteriaceae</taxon>
        <taxon>Microbacterium</taxon>
    </lineage>
</organism>
<accession>A0AAU6SFW8</accession>
<reference evidence="1" key="1">
    <citation type="submission" date="2024-04" db="EMBL/GenBank/DDBJ databases">
        <authorList>
            <person name="Roder T."/>
            <person name="Oberhansli S."/>
            <person name="Kreuzer M."/>
        </authorList>
    </citation>
    <scope>NUCLEOTIDE SEQUENCE</scope>
    <source>
        <strain evidence="1">LWS13-1.2</strain>
    </source>
</reference>
<dbReference type="RefSeq" id="WP_349426647.1">
    <property type="nucleotide sequence ID" value="NZ_CP151632.1"/>
</dbReference>
<protein>
    <submittedName>
        <fullName evidence="1">Uncharacterized protein</fullName>
    </submittedName>
</protein>
<proteinExistence type="predicted"/>
<sequence length="208" mass="21879">MTPTTGDRVWQRLPQGWIEFRAFGDRTPDEWLAWYLASGDGWLPDEARTAIVEGFRAGVAAFAGTDFDFAGVSLTAGERPAASFLCTNVVRAAPGVDVPSTPFHRLFPLVRFGEEAGAETFTAPDGRVGTVASGRLLTGGIPNVATVGELLLPEEGGTVLVMGMCSDPSQRAELALLTAFVLSTTQVLPEGVEPALPLADSGSAQRTA</sequence>
<evidence type="ECO:0000313" key="1">
    <source>
        <dbReference type="EMBL" id="WZO35829.1"/>
    </source>
</evidence>
<gene>
    <name evidence="1" type="ORF">MRBLWS13_003543</name>
</gene>